<accession>A0A1H0A3P6</accession>
<organism evidence="2 3">
    <name type="scientific">Streptomyces wuyuanensis</name>
    <dbReference type="NCBI Taxonomy" id="1196353"/>
    <lineage>
        <taxon>Bacteria</taxon>
        <taxon>Bacillati</taxon>
        <taxon>Actinomycetota</taxon>
        <taxon>Actinomycetes</taxon>
        <taxon>Kitasatosporales</taxon>
        <taxon>Streptomycetaceae</taxon>
        <taxon>Streptomyces</taxon>
    </lineage>
</organism>
<feature type="compositionally biased region" description="Basic and acidic residues" evidence="1">
    <location>
        <begin position="46"/>
        <end position="56"/>
    </location>
</feature>
<feature type="compositionally biased region" description="Polar residues" evidence="1">
    <location>
        <begin position="1"/>
        <end position="19"/>
    </location>
</feature>
<dbReference type="Proteomes" id="UP000199063">
    <property type="component" value="Unassembled WGS sequence"/>
</dbReference>
<sequence>MEYRLTNNHTPAMPSNSGSGPALRPVPSRPRVRRVRLPGTVAADASPHKRNTDESNRPLPAPDDIHPPAATTARPVPAPAPR</sequence>
<keyword evidence="3" id="KW-1185">Reference proteome</keyword>
<reference evidence="3" key="1">
    <citation type="submission" date="2016-10" db="EMBL/GenBank/DDBJ databases">
        <authorList>
            <person name="Varghese N."/>
            <person name="Submissions S."/>
        </authorList>
    </citation>
    <scope>NUCLEOTIDE SEQUENCE [LARGE SCALE GENOMIC DNA]</scope>
    <source>
        <strain evidence="3">CGMCC 4.7042</strain>
    </source>
</reference>
<evidence type="ECO:0000313" key="2">
    <source>
        <dbReference type="EMBL" id="SDN28037.1"/>
    </source>
</evidence>
<name>A0A1H0A3P6_9ACTN</name>
<dbReference type="AlphaFoldDB" id="A0A1H0A3P6"/>
<protein>
    <submittedName>
        <fullName evidence="2">Uncharacterized protein</fullName>
    </submittedName>
</protein>
<dbReference type="EMBL" id="FNHI01000023">
    <property type="protein sequence ID" value="SDN28037.1"/>
    <property type="molecule type" value="Genomic_DNA"/>
</dbReference>
<proteinExistence type="predicted"/>
<evidence type="ECO:0000256" key="1">
    <source>
        <dbReference type="SAM" id="MobiDB-lite"/>
    </source>
</evidence>
<evidence type="ECO:0000313" key="3">
    <source>
        <dbReference type="Proteomes" id="UP000199063"/>
    </source>
</evidence>
<feature type="region of interest" description="Disordered" evidence="1">
    <location>
        <begin position="1"/>
        <end position="82"/>
    </location>
</feature>
<gene>
    <name evidence="2" type="ORF">SAMN05444921_12364</name>
</gene>